<evidence type="ECO:0000256" key="1">
    <source>
        <dbReference type="SAM" id="SignalP"/>
    </source>
</evidence>
<proteinExistence type="predicted"/>
<evidence type="ECO:0000313" key="2">
    <source>
        <dbReference type="EMBL" id="UWZ84155.1"/>
    </source>
</evidence>
<keyword evidence="2" id="KW-0378">Hydrolase</keyword>
<dbReference type="InterPro" id="IPR050583">
    <property type="entry name" value="Mycobacterial_A85_antigen"/>
</dbReference>
<dbReference type="PANTHER" id="PTHR48098">
    <property type="entry name" value="ENTEROCHELIN ESTERASE-RELATED"/>
    <property type="match status" value="1"/>
</dbReference>
<dbReference type="InterPro" id="IPR014756">
    <property type="entry name" value="Ig_E-set"/>
</dbReference>
<reference evidence="2" key="1">
    <citation type="submission" date="2021-04" db="EMBL/GenBank/DDBJ databases">
        <title>Phylogenetic analysis of Acidobacteriaceae.</title>
        <authorList>
            <person name="Qiu L."/>
            <person name="Zhang Q."/>
        </authorList>
    </citation>
    <scope>NUCLEOTIDE SEQUENCE</scope>
    <source>
        <strain evidence="2">DSM 25168</strain>
    </source>
</reference>
<dbReference type="PANTHER" id="PTHR48098:SF1">
    <property type="entry name" value="DIACYLGLYCEROL ACYLTRANSFERASE_MYCOLYLTRANSFERASE AG85A"/>
    <property type="match status" value="1"/>
</dbReference>
<name>A0A9J7BN74_9BACT</name>
<dbReference type="Proteomes" id="UP001059380">
    <property type="component" value="Chromosome"/>
</dbReference>
<sequence length="407" mass="44999">MKFIGFAMLLATSLCFAQDSADFKPATSNVLDAQYPQVDSSSRVQIRFKAPDATKVKLNFWSGPKADMEKQADGFWTFTTPAMAPGLHYYTINVDGAEVSDPASTAYFGGSKWASAVEVPEAGADYYLPKDVPHGQVRQVWYHSSVTGAWRDAFVYLPPDYDNSKARYPVLYLQHGGGEDETGWVRQGKANFILDNLIAGGNTKPMIIVMANGYATRAGYVVPDLTGKPFGSPEFMKVMQERMGAFEDDMVQVLIPFIDKTFRTISDRDHRAMAGLSMGGMQTFQVTFDHLDMFSYIGGFSGAANVFAMGNNKFDTKTAFNGAMADPAAFAKRVHLLWIGVGTKEPERMKTGLEALHTALDEGKIQHVFYESPGTDHEWQTWRRDLKDFAPRLFQSSGQQSAAAHGM</sequence>
<organism evidence="2 3">
    <name type="scientific">Occallatibacter riparius</name>
    <dbReference type="NCBI Taxonomy" id="1002689"/>
    <lineage>
        <taxon>Bacteria</taxon>
        <taxon>Pseudomonadati</taxon>
        <taxon>Acidobacteriota</taxon>
        <taxon>Terriglobia</taxon>
        <taxon>Terriglobales</taxon>
        <taxon>Acidobacteriaceae</taxon>
        <taxon>Occallatibacter</taxon>
    </lineage>
</organism>
<dbReference type="AlphaFoldDB" id="A0A9J7BN74"/>
<dbReference type="InterPro" id="IPR013783">
    <property type="entry name" value="Ig-like_fold"/>
</dbReference>
<keyword evidence="3" id="KW-1185">Reference proteome</keyword>
<gene>
    <name evidence="2" type="ORF">MOP44_26830</name>
</gene>
<dbReference type="InterPro" id="IPR029058">
    <property type="entry name" value="AB_hydrolase_fold"/>
</dbReference>
<feature type="chain" id="PRO_5039919733" evidence="1">
    <location>
        <begin position="18"/>
        <end position="407"/>
    </location>
</feature>
<dbReference type="Gene3D" id="2.60.40.10">
    <property type="entry name" value="Immunoglobulins"/>
    <property type="match status" value="1"/>
</dbReference>
<dbReference type="CDD" id="cd02858">
    <property type="entry name" value="E_set_Esterase_N"/>
    <property type="match status" value="1"/>
</dbReference>
<protein>
    <submittedName>
        <fullName evidence="2">Alpha/beta hydrolase-fold protein</fullName>
    </submittedName>
</protein>
<feature type="signal peptide" evidence="1">
    <location>
        <begin position="1"/>
        <end position="17"/>
    </location>
</feature>
<dbReference type="RefSeq" id="WP_260793659.1">
    <property type="nucleotide sequence ID" value="NZ_CP093313.1"/>
</dbReference>
<dbReference type="Pfam" id="PF00756">
    <property type="entry name" value="Esterase"/>
    <property type="match status" value="1"/>
</dbReference>
<accession>A0A9J7BN74</accession>
<dbReference type="KEGG" id="orp:MOP44_26830"/>
<evidence type="ECO:0000313" key="3">
    <source>
        <dbReference type="Proteomes" id="UP001059380"/>
    </source>
</evidence>
<dbReference type="InterPro" id="IPR000801">
    <property type="entry name" value="Esterase-like"/>
</dbReference>
<dbReference type="Gene3D" id="3.40.50.1820">
    <property type="entry name" value="alpha/beta hydrolase"/>
    <property type="match status" value="1"/>
</dbReference>
<dbReference type="GO" id="GO:0016787">
    <property type="term" value="F:hydrolase activity"/>
    <property type="evidence" value="ECO:0007669"/>
    <property type="project" value="UniProtKB-KW"/>
</dbReference>
<dbReference type="SUPFAM" id="SSF53474">
    <property type="entry name" value="alpha/beta-Hydrolases"/>
    <property type="match status" value="1"/>
</dbReference>
<keyword evidence="1" id="KW-0732">Signal</keyword>
<dbReference type="EMBL" id="CP093313">
    <property type="protein sequence ID" value="UWZ84155.1"/>
    <property type="molecule type" value="Genomic_DNA"/>
</dbReference>
<dbReference type="SUPFAM" id="SSF81296">
    <property type="entry name" value="E set domains"/>
    <property type="match status" value="1"/>
</dbReference>
<dbReference type="GO" id="GO:0016747">
    <property type="term" value="F:acyltransferase activity, transferring groups other than amino-acyl groups"/>
    <property type="evidence" value="ECO:0007669"/>
    <property type="project" value="TreeGrafter"/>
</dbReference>